<evidence type="ECO:0000313" key="2">
    <source>
        <dbReference type="Proteomes" id="UP001164250"/>
    </source>
</evidence>
<organism evidence="1 2">
    <name type="scientific">Pistacia atlantica</name>
    <dbReference type="NCBI Taxonomy" id="434234"/>
    <lineage>
        <taxon>Eukaryota</taxon>
        <taxon>Viridiplantae</taxon>
        <taxon>Streptophyta</taxon>
        <taxon>Embryophyta</taxon>
        <taxon>Tracheophyta</taxon>
        <taxon>Spermatophyta</taxon>
        <taxon>Magnoliopsida</taxon>
        <taxon>eudicotyledons</taxon>
        <taxon>Gunneridae</taxon>
        <taxon>Pentapetalae</taxon>
        <taxon>rosids</taxon>
        <taxon>malvids</taxon>
        <taxon>Sapindales</taxon>
        <taxon>Anacardiaceae</taxon>
        <taxon>Pistacia</taxon>
    </lineage>
</organism>
<comment type="caution">
    <text evidence="1">The sequence shown here is derived from an EMBL/GenBank/DDBJ whole genome shotgun (WGS) entry which is preliminary data.</text>
</comment>
<dbReference type="Proteomes" id="UP001164250">
    <property type="component" value="Chromosome 10"/>
</dbReference>
<dbReference type="EMBL" id="CM047906">
    <property type="protein sequence ID" value="KAJ0085566.1"/>
    <property type="molecule type" value="Genomic_DNA"/>
</dbReference>
<gene>
    <name evidence="1" type="ORF">Patl1_09092</name>
</gene>
<sequence length="366" mass="42338">MELHKALVKRLITKSYGYRLSSPAVTLEHSPSTHAHSLVPPNALQTNFHREYITSPELSEKGFFRKFLQRRGINQSATRIPEFLSLPIGDKLREKLKGINIAGDRLRLEGLAPNVPDTPATDVPYGFTVRDARKLLRLSQVEKLKLKLREIQKSSISHHEFVRICVDFCENEEQGTEFAKLLDESGTVIVLGNIVYLRPEQVAKSMETLISESVATPNDRRREQLEQMEKQKAIIDQKAKALVRGELYCGLGFLVVQTLGFMRLTFWELSWDVMEPICFFVTSLHFAIAYGFFLRTSTEPTFEGFFHRRFKAKQDKLMKVHNFDVDKYNHLRKLFYPESLPNLDCFKSLNHEEGRALMFSKYTDKF</sequence>
<proteinExistence type="predicted"/>
<evidence type="ECO:0000313" key="1">
    <source>
        <dbReference type="EMBL" id="KAJ0085566.1"/>
    </source>
</evidence>
<protein>
    <submittedName>
        <fullName evidence="1">Uncharacterized protein</fullName>
    </submittedName>
</protein>
<keyword evidence="2" id="KW-1185">Reference proteome</keyword>
<reference evidence="2" key="1">
    <citation type="journal article" date="2023" name="G3 (Bethesda)">
        <title>Genome assembly and association tests identify interacting loci associated with vigor, precocity, and sex in interspecific pistachio rootstocks.</title>
        <authorList>
            <person name="Palmer W."/>
            <person name="Jacygrad E."/>
            <person name="Sagayaradj S."/>
            <person name="Cavanaugh K."/>
            <person name="Han R."/>
            <person name="Bertier L."/>
            <person name="Beede B."/>
            <person name="Kafkas S."/>
            <person name="Golino D."/>
            <person name="Preece J."/>
            <person name="Michelmore R."/>
        </authorList>
    </citation>
    <scope>NUCLEOTIDE SEQUENCE [LARGE SCALE GENOMIC DNA]</scope>
</reference>
<accession>A0ACC1AGI6</accession>
<name>A0ACC1AGI6_9ROSI</name>